<dbReference type="EnsemblProtists" id="PYU1_T008844">
    <property type="protein sequence ID" value="PYU1_T008844"/>
    <property type="gene ID" value="PYU1_G008826"/>
</dbReference>
<dbReference type="EMBL" id="GL376558">
    <property type="status" value="NOT_ANNOTATED_CDS"/>
    <property type="molecule type" value="Genomic_DNA"/>
</dbReference>
<dbReference type="AlphaFoldDB" id="K3WV47"/>
<dbReference type="Proteomes" id="UP000019132">
    <property type="component" value="Unassembled WGS sequence"/>
</dbReference>
<reference evidence="4" key="1">
    <citation type="journal article" date="2010" name="Genome Biol.">
        <title>Genome sequence of the necrotrophic plant pathogen Pythium ultimum reveals original pathogenicity mechanisms and effector repertoire.</title>
        <authorList>
            <person name="Levesque C.A."/>
            <person name="Brouwer H."/>
            <person name="Cano L."/>
            <person name="Hamilton J.P."/>
            <person name="Holt C."/>
            <person name="Huitema E."/>
            <person name="Raffaele S."/>
            <person name="Robideau G.P."/>
            <person name="Thines M."/>
            <person name="Win J."/>
            <person name="Zerillo M.M."/>
            <person name="Beakes G.W."/>
            <person name="Boore J.L."/>
            <person name="Busam D."/>
            <person name="Dumas B."/>
            <person name="Ferriera S."/>
            <person name="Fuerstenberg S.I."/>
            <person name="Gachon C.M."/>
            <person name="Gaulin E."/>
            <person name="Govers F."/>
            <person name="Grenville-Briggs L."/>
            <person name="Horner N."/>
            <person name="Hostetler J."/>
            <person name="Jiang R.H."/>
            <person name="Johnson J."/>
            <person name="Krajaejun T."/>
            <person name="Lin H."/>
            <person name="Meijer H.J."/>
            <person name="Moore B."/>
            <person name="Morris P."/>
            <person name="Phuntmart V."/>
            <person name="Puiu D."/>
            <person name="Shetty J."/>
            <person name="Stajich J.E."/>
            <person name="Tripathy S."/>
            <person name="Wawra S."/>
            <person name="van West P."/>
            <person name="Whitty B.R."/>
            <person name="Coutinho P.M."/>
            <person name="Henrissat B."/>
            <person name="Martin F."/>
            <person name="Thomas P.D."/>
            <person name="Tyler B.M."/>
            <person name="De Vries R.P."/>
            <person name="Kamoun S."/>
            <person name="Yandell M."/>
            <person name="Tisserat N."/>
            <person name="Buell C.R."/>
        </authorList>
    </citation>
    <scope>NUCLEOTIDE SEQUENCE</scope>
    <source>
        <strain evidence="4">DAOM:BR144</strain>
    </source>
</reference>
<dbReference type="HOGENOM" id="CLU_1471045_0_0_1"/>
<dbReference type="VEuPathDB" id="FungiDB:PYU1_G008826"/>
<keyword evidence="1" id="KW-0175">Coiled coil</keyword>
<evidence type="ECO:0000313" key="4">
    <source>
        <dbReference type="Proteomes" id="UP000019132"/>
    </source>
</evidence>
<keyword evidence="4" id="KW-1185">Reference proteome</keyword>
<evidence type="ECO:0000313" key="3">
    <source>
        <dbReference type="EnsemblProtists" id="PYU1_T008844"/>
    </source>
</evidence>
<feature type="compositionally biased region" description="Low complexity" evidence="2">
    <location>
        <begin position="154"/>
        <end position="170"/>
    </location>
</feature>
<organism evidence="3 4">
    <name type="scientific">Globisporangium ultimum (strain ATCC 200006 / CBS 805.95 / DAOM BR144)</name>
    <name type="common">Pythium ultimum</name>
    <dbReference type="NCBI Taxonomy" id="431595"/>
    <lineage>
        <taxon>Eukaryota</taxon>
        <taxon>Sar</taxon>
        <taxon>Stramenopiles</taxon>
        <taxon>Oomycota</taxon>
        <taxon>Peronosporomycetes</taxon>
        <taxon>Pythiales</taxon>
        <taxon>Pythiaceae</taxon>
        <taxon>Globisporangium</taxon>
    </lineage>
</organism>
<reference evidence="4" key="2">
    <citation type="submission" date="2010-04" db="EMBL/GenBank/DDBJ databases">
        <authorList>
            <person name="Buell R."/>
            <person name="Hamilton J."/>
            <person name="Hostetler J."/>
        </authorList>
    </citation>
    <scope>NUCLEOTIDE SEQUENCE [LARGE SCALE GENOMIC DNA]</scope>
    <source>
        <strain evidence="4">DAOM:BR144</strain>
    </source>
</reference>
<protein>
    <submittedName>
        <fullName evidence="3">Uncharacterized protein</fullName>
    </submittedName>
</protein>
<reference evidence="3" key="3">
    <citation type="submission" date="2015-02" db="UniProtKB">
        <authorList>
            <consortium name="EnsemblProtists"/>
        </authorList>
    </citation>
    <scope>IDENTIFICATION</scope>
    <source>
        <strain evidence="3">DAOM BR144</strain>
    </source>
</reference>
<dbReference type="Gene3D" id="1.20.5.170">
    <property type="match status" value="1"/>
</dbReference>
<feature type="coiled-coil region" evidence="1">
    <location>
        <begin position="22"/>
        <end position="63"/>
    </location>
</feature>
<accession>K3WV47</accession>
<evidence type="ECO:0000256" key="2">
    <source>
        <dbReference type="SAM" id="MobiDB-lite"/>
    </source>
</evidence>
<sequence>MLIRASGLPATLNRQLAEECRVTAVEKENEKLTQQLARANERIVEYEVHAREYETQIVRLQELTERVSLRSSPILLPASPPPKPGYRSRRKSSGDVLSHTEALLDQILSGSGLADLDVTATIDAQERHSFMVESCQQELQDAVAEFNDLVGKTSPSVPQQQQRQQARPRSNTTPIRKTSKKKGK</sequence>
<name>K3WV47_GLOUD</name>
<proteinExistence type="predicted"/>
<feature type="region of interest" description="Disordered" evidence="2">
    <location>
        <begin position="73"/>
        <end position="94"/>
    </location>
</feature>
<feature type="region of interest" description="Disordered" evidence="2">
    <location>
        <begin position="149"/>
        <end position="184"/>
    </location>
</feature>
<evidence type="ECO:0000256" key="1">
    <source>
        <dbReference type="SAM" id="Coils"/>
    </source>
</evidence>
<dbReference type="eggNOG" id="ENOG502RE20">
    <property type="taxonomic scope" value="Eukaryota"/>
</dbReference>
<dbReference type="InParanoid" id="K3WV47"/>